<dbReference type="InterPro" id="IPR018642">
    <property type="entry name" value="DUF2066"/>
</dbReference>
<sequence length="275" mass="29589">MRSRDSVLRYVAWSLGLWLIVGLCHGASAGTEDLYRAQTIVTGQGPDNREVAFSACLEDVLIKVSGAYQLGGDARLTPFKARAGDFVTGFDYHDQKAGKPKHDEQGTRDRSYDLTVSFDHAKIDALLGTLATKPWLAARPVVATIVAMNYGGSRFLVAADDRRSDLQRDALRAAAAKRGLDIALPTASELATASSGRADQGAPTPASLGAVLPGVQVRLFGQLAWDDRELGWIAQWQLDADGQQHHWQLRGVTFDDAFRRGFGGVAQILSGNGAP</sequence>
<dbReference type="Pfam" id="PF09839">
    <property type="entry name" value="DUF2066"/>
    <property type="match status" value="1"/>
</dbReference>
<proteinExistence type="predicted"/>
<gene>
    <name evidence="1" type="ORF">JQ619_13670</name>
</gene>
<dbReference type="EMBL" id="JAFCLK010000011">
    <property type="protein sequence ID" value="MBR1136821.1"/>
    <property type="molecule type" value="Genomic_DNA"/>
</dbReference>
<accession>A0ABS5G694</accession>
<name>A0ABS5G694_9BRAD</name>
<protein>
    <submittedName>
        <fullName evidence="1">DUF2066 domain-containing protein</fullName>
    </submittedName>
</protein>
<evidence type="ECO:0000313" key="2">
    <source>
        <dbReference type="Proteomes" id="UP001314635"/>
    </source>
</evidence>
<evidence type="ECO:0000313" key="1">
    <source>
        <dbReference type="EMBL" id="MBR1136821.1"/>
    </source>
</evidence>
<keyword evidence="2" id="KW-1185">Reference proteome</keyword>
<organism evidence="1 2">
    <name type="scientific">Bradyrhizobium denitrificans</name>
    <dbReference type="NCBI Taxonomy" id="2734912"/>
    <lineage>
        <taxon>Bacteria</taxon>
        <taxon>Pseudomonadati</taxon>
        <taxon>Pseudomonadota</taxon>
        <taxon>Alphaproteobacteria</taxon>
        <taxon>Hyphomicrobiales</taxon>
        <taxon>Nitrobacteraceae</taxon>
        <taxon>Bradyrhizobium</taxon>
    </lineage>
</organism>
<dbReference type="RefSeq" id="WP_172237068.1">
    <property type="nucleotide sequence ID" value="NZ_JABFDP010000014.1"/>
</dbReference>
<comment type="caution">
    <text evidence="1">The sequence shown here is derived from an EMBL/GenBank/DDBJ whole genome shotgun (WGS) entry which is preliminary data.</text>
</comment>
<dbReference type="Proteomes" id="UP001314635">
    <property type="component" value="Unassembled WGS sequence"/>
</dbReference>
<reference evidence="2" key="1">
    <citation type="journal article" date="2021" name="ISME J.">
        <title>Evolutionary origin and ecological implication of a unique nif island in free-living Bradyrhizobium lineages.</title>
        <authorList>
            <person name="Tao J."/>
        </authorList>
    </citation>
    <scope>NUCLEOTIDE SEQUENCE [LARGE SCALE GENOMIC DNA]</scope>
    <source>
        <strain evidence="2">SZCCT0094</strain>
    </source>
</reference>